<feature type="compositionally biased region" description="Polar residues" evidence="1">
    <location>
        <begin position="70"/>
        <end position="90"/>
    </location>
</feature>
<feature type="compositionally biased region" description="Basic residues" evidence="1">
    <location>
        <begin position="56"/>
        <end position="69"/>
    </location>
</feature>
<dbReference type="Gramene" id="OIT32131">
    <property type="protein sequence ID" value="OIT32131"/>
    <property type="gene ID" value="A4A49_16758"/>
</dbReference>
<gene>
    <name evidence="2" type="ORF">A4A49_16758</name>
</gene>
<dbReference type="EMBL" id="MJEQ01001119">
    <property type="protein sequence ID" value="OIT32131.1"/>
    <property type="molecule type" value="Genomic_DNA"/>
</dbReference>
<protein>
    <submittedName>
        <fullName evidence="2">Uncharacterized protein</fullName>
    </submittedName>
</protein>
<evidence type="ECO:0000256" key="1">
    <source>
        <dbReference type="SAM" id="MobiDB-lite"/>
    </source>
</evidence>
<dbReference type="Proteomes" id="UP000187609">
    <property type="component" value="Unassembled WGS sequence"/>
</dbReference>
<evidence type="ECO:0000313" key="3">
    <source>
        <dbReference type="Proteomes" id="UP000187609"/>
    </source>
</evidence>
<accession>A0A314KRQ1</accession>
<keyword evidence="3" id="KW-1185">Reference proteome</keyword>
<comment type="caution">
    <text evidence="2">The sequence shown here is derived from an EMBL/GenBank/DDBJ whole genome shotgun (WGS) entry which is preliminary data.</text>
</comment>
<proteinExistence type="predicted"/>
<dbReference type="AlphaFoldDB" id="A0A314KRQ1"/>
<evidence type="ECO:0000313" key="2">
    <source>
        <dbReference type="EMBL" id="OIT32131.1"/>
    </source>
</evidence>
<sequence>MTPWFFISQAADPHPKNTPFIFFFISSPATKPAGNLSPHHQRPLFFFIQQQHLKQSKKQRTKISKKKQQPKSTEQSSKLSQKSVKNGFLN</sequence>
<name>A0A314KRQ1_NICAT</name>
<feature type="region of interest" description="Disordered" evidence="1">
    <location>
        <begin position="56"/>
        <end position="90"/>
    </location>
</feature>
<reference evidence="2" key="1">
    <citation type="submission" date="2016-11" db="EMBL/GenBank/DDBJ databases">
        <title>The genome of Nicotiana attenuata.</title>
        <authorList>
            <person name="Xu S."/>
            <person name="Brockmoeller T."/>
            <person name="Gaquerel E."/>
            <person name="Navarro A."/>
            <person name="Kuhl H."/>
            <person name="Gase K."/>
            <person name="Ling Z."/>
            <person name="Zhou W."/>
            <person name="Kreitzer C."/>
            <person name="Stanke M."/>
            <person name="Tang H."/>
            <person name="Lyons E."/>
            <person name="Pandey P."/>
            <person name="Pandey S.P."/>
            <person name="Timmermann B."/>
            <person name="Baldwin I.T."/>
        </authorList>
    </citation>
    <scope>NUCLEOTIDE SEQUENCE [LARGE SCALE GENOMIC DNA]</scope>
    <source>
        <strain evidence="2">UT</strain>
    </source>
</reference>
<organism evidence="2 3">
    <name type="scientific">Nicotiana attenuata</name>
    <name type="common">Coyote tobacco</name>
    <dbReference type="NCBI Taxonomy" id="49451"/>
    <lineage>
        <taxon>Eukaryota</taxon>
        <taxon>Viridiplantae</taxon>
        <taxon>Streptophyta</taxon>
        <taxon>Embryophyta</taxon>
        <taxon>Tracheophyta</taxon>
        <taxon>Spermatophyta</taxon>
        <taxon>Magnoliopsida</taxon>
        <taxon>eudicotyledons</taxon>
        <taxon>Gunneridae</taxon>
        <taxon>Pentapetalae</taxon>
        <taxon>asterids</taxon>
        <taxon>lamiids</taxon>
        <taxon>Solanales</taxon>
        <taxon>Solanaceae</taxon>
        <taxon>Nicotianoideae</taxon>
        <taxon>Nicotianeae</taxon>
        <taxon>Nicotiana</taxon>
    </lineage>
</organism>